<organism evidence="1 2">
    <name type="scientific">Hirschia litorea</name>
    <dbReference type="NCBI Taxonomy" id="1199156"/>
    <lineage>
        <taxon>Bacteria</taxon>
        <taxon>Pseudomonadati</taxon>
        <taxon>Pseudomonadota</taxon>
        <taxon>Alphaproteobacteria</taxon>
        <taxon>Hyphomonadales</taxon>
        <taxon>Hyphomonadaceae</taxon>
        <taxon>Hirschia</taxon>
    </lineage>
</organism>
<reference evidence="2" key="1">
    <citation type="journal article" date="2019" name="Int. J. Syst. Evol. Microbiol.">
        <title>The Global Catalogue of Microorganisms (GCM) 10K type strain sequencing project: providing services to taxonomists for standard genome sequencing and annotation.</title>
        <authorList>
            <consortium name="The Broad Institute Genomics Platform"/>
            <consortium name="The Broad Institute Genome Sequencing Center for Infectious Disease"/>
            <person name="Wu L."/>
            <person name="Ma J."/>
        </authorList>
    </citation>
    <scope>NUCLEOTIDE SEQUENCE [LARGE SCALE GENOMIC DNA]</scope>
    <source>
        <strain evidence="2">CCUG 51308</strain>
    </source>
</reference>
<gene>
    <name evidence="1" type="ORF">ACFQS8_03635</name>
</gene>
<accession>A0ABW2IIC3</accession>
<name>A0ABW2IIC3_9PROT</name>
<evidence type="ECO:0000313" key="1">
    <source>
        <dbReference type="EMBL" id="MFC7290697.1"/>
    </source>
</evidence>
<dbReference type="RefSeq" id="WP_382165810.1">
    <property type="nucleotide sequence ID" value="NZ_JBHTBR010000002.1"/>
</dbReference>
<evidence type="ECO:0000313" key="2">
    <source>
        <dbReference type="Proteomes" id="UP001596492"/>
    </source>
</evidence>
<protein>
    <submittedName>
        <fullName evidence="1">Uncharacterized protein</fullName>
    </submittedName>
</protein>
<keyword evidence="2" id="KW-1185">Reference proteome</keyword>
<proteinExistence type="predicted"/>
<comment type="caution">
    <text evidence="1">The sequence shown here is derived from an EMBL/GenBank/DDBJ whole genome shotgun (WGS) entry which is preliminary data.</text>
</comment>
<dbReference type="Proteomes" id="UP001596492">
    <property type="component" value="Unassembled WGS sequence"/>
</dbReference>
<dbReference type="EMBL" id="JBHTBR010000002">
    <property type="protein sequence ID" value="MFC7290697.1"/>
    <property type="molecule type" value="Genomic_DNA"/>
</dbReference>
<sequence>MKRTIIILSLLAVMFYIPFLMPETMSSADANIKPSIAADVPEVKVSTSAKKGQVWTLAGEGVTNSYFIVAKVERSNGAIIVHGYVEGLVTHANNGQTYVSDMPLMTLSLGAFNRSVVQLVGQKDVRANFDEAHDVWTAMGAPVSSATIAEITSRTFS</sequence>